<evidence type="ECO:0000313" key="2">
    <source>
        <dbReference type="EMBL" id="GAA0547134.1"/>
    </source>
</evidence>
<feature type="region of interest" description="Disordered" evidence="1">
    <location>
        <begin position="109"/>
        <end position="151"/>
    </location>
</feature>
<accession>A0ABN1DN45</accession>
<organism evidence="2 3">
    <name type="scientific">Streptomyces mordarskii</name>
    <dbReference type="NCBI Taxonomy" id="1226758"/>
    <lineage>
        <taxon>Bacteria</taxon>
        <taxon>Bacillati</taxon>
        <taxon>Actinomycetota</taxon>
        <taxon>Actinomycetes</taxon>
        <taxon>Kitasatosporales</taxon>
        <taxon>Streptomycetaceae</taxon>
        <taxon>Streptomyces</taxon>
    </lineage>
</organism>
<evidence type="ECO:0000313" key="3">
    <source>
        <dbReference type="Proteomes" id="UP001501576"/>
    </source>
</evidence>
<dbReference type="Proteomes" id="UP001501576">
    <property type="component" value="Unassembled WGS sequence"/>
</dbReference>
<dbReference type="EMBL" id="BAAABZ010000053">
    <property type="protein sequence ID" value="GAA0547134.1"/>
    <property type="molecule type" value="Genomic_DNA"/>
</dbReference>
<name>A0ABN1DN45_9ACTN</name>
<sequence length="151" mass="16336">MVAGNWRRITRPVYSGNRAAAHIIASHRLPPFEPLSGAAPKSSPFTPPVRDPGRRRRSCFSRDLVRRFRETAGFGFLPAGGAARLRHMPVVTGRARWVIRRTPRYALPSDAGPGAHGGAGACHEPPVGHRARAQERPGRPIGDATAEWGPG</sequence>
<gene>
    <name evidence="2" type="ORF">GCM10010390_56680</name>
</gene>
<comment type="caution">
    <text evidence="2">The sequence shown here is derived from an EMBL/GenBank/DDBJ whole genome shotgun (WGS) entry which is preliminary data.</text>
</comment>
<protein>
    <submittedName>
        <fullName evidence="2">Uncharacterized protein</fullName>
    </submittedName>
</protein>
<keyword evidence="3" id="KW-1185">Reference proteome</keyword>
<proteinExistence type="predicted"/>
<reference evidence="2 3" key="1">
    <citation type="journal article" date="2019" name="Int. J. Syst. Evol. Microbiol.">
        <title>The Global Catalogue of Microorganisms (GCM) 10K type strain sequencing project: providing services to taxonomists for standard genome sequencing and annotation.</title>
        <authorList>
            <consortium name="The Broad Institute Genomics Platform"/>
            <consortium name="The Broad Institute Genome Sequencing Center for Infectious Disease"/>
            <person name="Wu L."/>
            <person name="Ma J."/>
        </authorList>
    </citation>
    <scope>NUCLEOTIDE SEQUENCE [LARGE SCALE GENOMIC DNA]</scope>
    <source>
        <strain evidence="2 3">JCM 5052</strain>
    </source>
</reference>
<evidence type="ECO:0000256" key="1">
    <source>
        <dbReference type="SAM" id="MobiDB-lite"/>
    </source>
</evidence>
<feature type="region of interest" description="Disordered" evidence="1">
    <location>
        <begin position="34"/>
        <end position="57"/>
    </location>
</feature>